<reference evidence="2" key="1">
    <citation type="submission" date="2013-04" db="EMBL/GenBank/DDBJ databases">
        <authorList>
            <person name="Qu J."/>
            <person name="Murali S.C."/>
            <person name="Bandaranaike D."/>
            <person name="Bellair M."/>
            <person name="Blankenburg K."/>
            <person name="Chao H."/>
            <person name="Dinh H."/>
            <person name="Doddapaneni H."/>
            <person name="Downs B."/>
            <person name="Dugan-Rocha S."/>
            <person name="Elkadiri S."/>
            <person name="Gnanaolivu R.D."/>
            <person name="Hernandez B."/>
            <person name="Javaid M."/>
            <person name="Jayaseelan J.C."/>
            <person name="Lee S."/>
            <person name="Li M."/>
            <person name="Ming W."/>
            <person name="Munidasa M."/>
            <person name="Muniz J."/>
            <person name="Nguyen L."/>
            <person name="Ongeri F."/>
            <person name="Osuji N."/>
            <person name="Pu L.-L."/>
            <person name="Puazo M."/>
            <person name="Qu C."/>
            <person name="Quiroz J."/>
            <person name="Raj R."/>
            <person name="Weissenberger G."/>
            <person name="Xin Y."/>
            <person name="Zou X."/>
            <person name="Han Y."/>
            <person name="Richards S."/>
            <person name="Worley K."/>
            <person name="Muzny D."/>
            <person name="Gibbs R."/>
        </authorList>
    </citation>
    <scope>NUCLEOTIDE SEQUENCE</scope>
    <source>
        <strain evidence="2">Sampled in the wild</strain>
    </source>
</reference>
<keyword evidence="1" id="KW-1133">Transmembrane helix</keyword>
<keyword evidence="1" id="KW-0812">Transmembrane</keyword>
<keyword evidence="1" id="KW-0472">Membrane</keyword>
<comment type="caution">
    <text evidence="2">The sequence shown here is derived from an EMBL/GenBank/DDBJ whole genome shotgun (WGS) entry which is preliminary data.</text>
</comment>
<evidence type="ECO:0000313" key="3">
    <source>
        <dbReference type="Proteomes" id="UP000792457"/>
    </source>
</evidence>
<proteinExistence type="predicted"/>
<keyword evidence="3" id="KW-1185">Reference proteome</keyword>
<gene>
    <name evidence="2" type="ORF">J437_LFUL017004</name>
</gene>
<protein>
    <submittedName>
        <fullName evidence="2">Uncharacterized protein</fullName>
    </submittedName>
</protein>
<evidence type="ECO:0000256" key="1">
    <source>
        <dbReference type="SAM" id="Phobius"/>
    </source>
</evidence>
<accession>A0A8K0KMQ4</accession>
<dbReference type="AlphaFoldDB" id="A0A8K0KMQ4"/>
<reference evidence="2" key="2">
    <citation type="submission" date="2017-10" db="EMBL/GenBank/DDBJ databases">
        <title>Ladona fulva Genome sequencing and assembly.</title>
        <authorList>
            <person name="Murali S."/>
            <person name="Richards S."/>
            <person name="Bandaranaike D."/>
            <person name="Bellair M."/>
            <person name="Blankenburg K."/>
            <person name="Chao H."/>
            <person name="Dinh H."/>
            <person name="Doddapaneni H."/>
            <person name="Dugan-Rocha S."/>
            <person name="Elkadiri S."/>
            <person name="Gnanaolivu R."/>
            <person name="Hernandez B."/>
            <person name="Skinner E."/>
            <person name="Javaid M."/>
            <person name="Lee S."/>
            <person name="Li M."/>
            <person name="Ming W."/>
            <person name="Munidasa M."/>
            <person name="Muniz J."/>
            <person name="Nguyen L."/>
            <person name="Hughes D."/>
            <person name="Osuji N."/>
            <person name="Pu L.-L."/>
            <person name="Puazo M."/>
            <person name="Qu C."/>
            <person name="Quiroz J."/>
            <person name="Raj R."/>
            <person name="Weissenberger G."/>
            <person name="Xin Y."/>
            <person name="Zou X."/>
            <person name="Han Y."/>
            <person name="Worley K."/>
            <person name="Muzny D."/>
            <person name="Gibbs R."/>
        </authorList>
    </citation>
    <scope>NUCLEOTIDE SEQUENCE</scope>
    <source>
        <strain evidence="2">Sampled in the wild</strain>
    </source>
</reference>
<name>A0A8K0KMQ4_LADFU</name>
<organism evidence="2 3">
    <name type="scientific">Ladona fulva</name>
    <name type="common">Scarce chaser dragonfly</name>
    <name type="synonym">Libellula fulva</name>
    <dbReference type="NCBI Taxonomy" id="123851"/>
    <lineage>
        <taxon>Eukaryota</taxon>
        <taxon>Metazoa</taxon>
        <taxon>Ecdysozoa</taxon>
        <taxon>Arthropoda</taxon>
        <taxon>Hexapoda</taxon>
        <taxon>Insecta</taxon>
        <taxon>Pterygota</taxon>
        <taxon>Palaeoptera</taxon>
        <taxon>Odonata</taxon>
        <taxon>Epiprocta</taxon>
        <taxon>Anisoptera</taxon>
        <taxon>Libelluloidea</taxon>
        <taxon>Libellulidae</taxon>
        <taxon>Ladona</taxon>
    </lineage>
</organism>
<dbReference type="Proteomes" id="UP000792457">
    <property type="component" value="Unassembled WGS sequence"/>
</dbReference>
<sequence>MEGDPFISRFILLVLIGCCFFIGYCMNIQFWKLTLFCCLNYVLNDFEGLMIVTHEAVFTFFHITKSAQIPFSY</sequence>
<dbReference type="EMBL" id="KZ309127">
    <property type="protein sequence ID" value="KAG8237128.1"/>
    <property type="molecule type" value="Genomic_DNA"/>
</dbReference>
<evidence type="ECO:0000313" key="2">
    <source>
        <dbReference type="EMBL" id="KAG8237128.1"/>
    </source>
</evidence>
<feature type="transmembrane region" description="Helical" evidence="1">
    <location>
        <begin position="6"/>
        <end position="26"/>
    </location>
</feature>